<dbReference type="RefSeq" id="WP_089277639.1">
    <property type="nucleotide sequence ID" value="NZ_FZON01000014.1"/>
</dbReference>
<keyword evidence="2" id="KW-0472">Membrane</keyword>
<keyword evidence="2" id="KW-0812">Transmembrane</keyword>
<name>A0A239EDP3_9RHOB</name>
<reference evidence="3 4" key="1">
    <citation type="submission" date="2017-06" db="EMBL/GenBank/DDBJ databases">
        <authorList>
            <person name="Kim H.J."/>
            <person name="Triplett B.A."/>
        </authorList>
    </citation>
    <scope>NUCLEOTIDE SEQUENCE [LARGE SCALE GENOMIC DNA]</scope>
    <source>
        <strain evidence="3 4">DSM 11445</strain>
    </source>
</reference>
<feature type="region of interest" description="Disordered" evidence="1">
    <location>
        <begin position="108"/>
        <end position="143"/>
    </location>
</feature>
<evidence type="ECO:0000313" key="3">
    <source>
        <dbReference type="EMBL" id="SNS42012.1"/>
    </source>
</evidence>
<evidence type="ECO:0000313" key="4">
    <source>
        <dbReference type="Proteomes" id="UP000198440"/>
    </source>
</evidence>
<feature type="transmembrane region" description="Helical" evidence="2">
    <location>
        <begin position="148"/>
        <end position="166"/>
    </location>
</feature>
<evidence type="ECO:0000256" key="2">
    <source>
        <dbReference type="SAM" id="Phobius"/>
    </source>
</evidence>
<dbReference type="AlphaFoldDB" id="A0A239EDP3"/>
<sequence length="392" mass="42667">MTAPVGTPPYYRFRSQARYSRARADLLGWYLTFRQTDTDEPFDLAVFSAGVPADSPLLMALEHRPEEAQPETLGAALAYLRVCLQLAEQHWPPAESFEAALAATRTSGAAGGSASETVAAPPLPPPEPADLSPPPPPQPRRRHPLRRALRGLILLALLVAACWGGGRLLQTTVERRAMAADLHRPLPAFVSALSGLSLSLPGFASACLGTAPDNCRKSDPAQPYATPLHADLARARSASSRMLAALAPLAPEDGADWIVATPAQNCRVGGGDTLEDDWRLVSSLCRVRERLTEYELCLVGHPMISDRQCADLMRLAMADTAFDCTDCPPRPANVFDPRLEWTRESRVAAGLVLEVRRFAAPDPILRLTWTRLTGDYLWLRAEALRHYAALSD</sequence>
<evidence type="ECO:0000256" key="1">
    <source>
        <dbReference type="SAM" id="MobiDB-lite"/>
    </source>
</evidence>
<accession>A0A239EDP3</accession>
<proteinExistence type="predicted"/>
<gene>
    <name evidence="3" type="ORF">SAMN04488078_101452</name>
</gene>
<feature type="compositionally biased region" description="Low complexity" evidence="1">
    <location>
        <begin position="108"/>
        <end position="120"/>
    </location>
</feature>
<dbReference type="OrthoDB" id="7852137at2"/>
<feature type="transmembrane region" description="Helical" evidence="2">
    <location>
        <begin position="186"/>
        <end position="208"/>
    </location>
</feature>
<dbReference type="EMBL" id="FZON01000014">
    <property type="protein sequence ID" value="SNS42012.1"/>
    <property type="molecule type" value="Genomic_DNA"/>
</dbReference>
<protein>
    <submittedName>
        <fullName evidence="3">Uncharacterized protein</fullName>
    </submittedName>
</protein>
<feature type="compositionally biased region" description="Pro residues" evidence="1">
    <location>
        <begin position="121"/>
        <end position="138"/>
    </location>
</feature>
<dbReference type="Proteomes" id="UP000198440">
    <property type="component" value="Unassembled WGS sequence"/>
</dbReference>
<keyword evidence="2" id="KW-1133">Transmembrane helix</keyword>
<organism evidence="3 4">
    <name type="scientific">Antarctobacter heliothermus</name>
    <dbReference type="NCBI Taxonomy" id="74033"/>
    <lineage>
        <taxon>Bacteria</taxon>
        <taxon>Pseudomonadati</taxon>
        <taxon>Pseudomonadota</taxon>
        <taxon>Alphaproteobacteria</taxon>
        <taxon>Rhodobacterales</taxon>
        <taxon>Roseobacteraceae</taxon>
        <taxon>Antarctobacter</taxon>
    </lineage>
</organism>